<accession>A0ABT7KGK7</accession>
<evidence type="ECO:0000313" key="1">
    <source>
        <dbReference type="EMBL" id="MDL2407761.1"/>
    </source>
</evidence>
<gene>
    <name evidence="1" type="ORF">PY650_19270</name>
</gene>
<dbReference type="RefSeq" id="WP_285881116.1">
    <property type="nucleotide sequence ID" value="NZ_JARFYN010000025.1"/>
</dbReference>
<sequence>MFSFQMPVVKCHYNALSLSIVLHNHVNQRDYAVNLTVGRAGQAGQFNKIRFREWPNYYLRSIEPFRS</sequence>
<keyword evidence="2" id="KW-1185">Reference proteome</keyword>
<comment type="caution">
    <text evidence="1">The sequence shown here is derived from an EMBL/GenBank/DDBJ whole genome shotgun (WGS) entry which is preliminary data.</text>
</comment>
<dbReference type="Proteomes" id="UP001172630">
    <property type="component" value="Unassembled WGS sequence"/>
</dbReference>
<organism evidence="1 2">
    <name type="scientific">Rhizobium calliandrae</name>
    <dbReference type="NCBI Taxonomy" id="1312182"/>
    <lineage>
        <taxon>Bacteria</taxon>
        <taxon>Pseudomonadati</taxon>
        <taxon>Pseudomonadota</taxon>
        <taxon>Alphaproteobacteria</taxon>
        <taxon>Hyphomicrobiales</taxon>
        <taxon>Rhizobiaceae</taxon>
        <taxon>Rhizobium/Agrobacterium group</taxon>
        <taxon>Rhizobium</taxon>
    </lineage>
</organism>
<proteinExistence type="predicted"/>
<dbReference type="EMBL" id="JARFYN010000025">
    <property type="protein sequence ID" value="MDL2407761.1"/>
    <property type="molecule type" value="Genomic_DNA"/>
</dbReference>
<protein>
    <submittedName>
        <fullName evidence="1">Uncharacterized protein</fullName>
    </submittedName>
</protein>
<name>A0ABT7KGK7_9HYPH</name>
<evidence type="ECO:0000313" key="2">
    <source>
        <dbReference type="Proteomes" id="UP001172630"/>
    </source>
</evidence>
<reference evidence="1" key="1">
    <citation type="submission" date="2023-06" db="EMBL/GenBank/DDBJ databases">
        <title>Phylogenetic Diversity of Rhizobium strains.</title>
        <authorList>
            <person name="Moura F.T."/>
            <person name="Helene L.C.F."/>
            <person name="Hungria M."/>
        </authorList>
    </citation>
    <scope>NUCLEOTIDE SEQUENCE</scope>
    <source>
        <strain evidence="1">CCGE524</strain>
    </source>
</reference>